<dbReference type="Pfam" id="PF21900">
    <property type="entry name" value="DUF6920"/>
    <property type="match status" value="1"/>
</dbReference>
<proteinExistence type="predicted"/>
<protein>
    <submittedName>
        <fullName evidence="2">DUF6920 family protein</fullName>
    </submittedName>
</protein>
<keyword evidence="1" id="KW-0812">Transmembrane</keyword>
<comment type="caution">
    <text evidence="2">The sequence shown here is derived from an EMBL/GenBank/DDBJ whole genome shotgun (WGS) entry which is preliminary data.</text>
</comment>
<dbReference type="RefSeq" id="WP_388013218.1">
    <property type="nucleotide sequence ID" value="NZ_JBHUDT010000001.1"/>
</dbReference>
<gene>
    <name evidence="2" type="ORF">ACFSQS_01880</name>
</gene>
<feature type="transmembrane region" description="Helical" evidence="1">
    <location>
        <begin position="88"/>
        <end position="105"/>
    </location>
</feature>
<accession>A0ABW5JM32</accession>
<keyword evidence="1" id="KW-0472">Membrane</keyword>
<keyword evidence="3" id="KW-1185">Reference proteome</keyword>
<evidence type="ECO:0000313" key="2">
    <source>
        <dbReference type="EMBL" id="MFD2533838.1"/>
    </source>
</evidence>
<feature type="transmembrane region" description="Helical" evidence="1">
    <location>
        <begin position="39"/>
        <end position="59"/>
    </location>
</feature>
<organism evidence="2 3">
    <name type="scientific">Gelatiniphilus marinus</name>
    <dbReference type="NCBI Taxonomy" id="1759464"/>
    <lineage>
        <taxon>Bacteria</taxon>
        <taxon>Pseudomonadati</taxon>
        <taxon>Bacteroidota</taxon>
        <taxon>Flavobacteriia</taxon>
        <taxon>Flavobacteriales</taxon>
        <taxon>Flavobacteriaceae</taxon>
        <taxon>Gelatiniphilus</taxon>
    </lineage>
</organism>
<feature type="transmembrane region" description="Helical" evidence="1">
    <location>
        <begin position="64"/>
        <end position="82"/>
    </location>
</feature>
<keyword evidence="1" id="KW-1133">Transmembrane helix</keyword>
<evidence type="ECO:0000256" key="1">
    <source>
        <dbReference type="SAM" id="Phobius"/>
    </source>
</evidence>
<sequence>MKLGFGLLLILHGTMHLIGFVKAFYFNAENKQALGISKSAGLLWLLVFILFIALASLFFYDKKWFYLAFVTVCISQILILTVWNDAKFGTLINAIIILVSISAYGNHHFNNKVTKEKTALYKNITINNTKVVGKNDLLPLPEIVQKWMENSGVLDKQNTVSLRLKQIGQMRTKPHSKWMPFSAEQYFNLSNPAFVWVTKVRFLPIINMVGRDKLTNGKGEMLIKLASLIPVVNERDNHKINSGTMQRFLSEMCWFPSAALNHYITWEFIDSSSAKATLTIKKHSVSGIFKFNTKGDLLAFETNRYYGGSKDAKQEKWVVKIIDYKNFDGYRIPYKCKVVWQLQDGDFNWLNLEITDLEYNITEPY</sequence>
<reference evidence="3" key="1">
    <citation type="journal article" date="2019" name="Int. J. Syst. Evol. Microbiol.">
        <title>The Global Catalogue of Microorganisms (GCM) 10K type strain sequencing project: providing services to taxonomists for standard genome sequencing and annotation.</title>
        <authorList>
            <consortium name="The Broad Institute Genomics Platform"/>
            <consortium name="The Broad Institute Genome Sequencing Center for Infectious Disease"/>
            <person name="Wu L."/>
            <person name="Ma J."/>
        </authorList>
    </citation>
    <scope>NUCLEOTIDE SEQUENCE [LARGE SCALE GENOMIC DNA]</scope>
    <source>
        <strain evidence="3">KCTC 42903</strain>
    </source>
</reference>
<evidence type="ECO:0000313" key="3">
    <source>
        <dbReference type="Proteomes" id="UP001597441"/>
    </source>
</evidence>
<dbReference type="EMBL" id="JBHULK010000001">
    <property type="protein sequence ID" value="MFD2533838.1"/>
    <property type="molecule type" value="Genomic_DNA"/>
</dbReference>
<dbReference type="Proteomes" id="UP001597441">
    <property type="component" value="Unassembled WGS sequence"/>
</dbReference>
<name>A0ABW5JM32_9FLAO</name>
<dbReference type="InterPro" id="IPR054213">
    <property type="entry name" value="DUF6920"/>
</dbReference>